<dbReference type="PANTHER" id="PTHR34631">
    <property type="match status" value="1"/>
</dbReference>
<evidence type="ECO:0000313" key="4">
    <source>
        <dbReference type="Proteomes" id="UP000309215"/>
    </source>
</evidence>
<feature type="domain" description="SWIM-type" evidence="2">
    <location>
        <begin position="41"/>
        <end position="73"/>
    </location>
</feature>
<dbReference type="Pfam" id="PF04434">
    <property type="entry name" value="SWIM"/>
    <property type="match status" value="1"/>
</dbReference>
<dbReference type="Proteomes" id="UP000309215">
    <property type="component" value="Unassembled WGS sequence"/>
</dbReference>
<evidence type="ECO:0000313" key="3">
    <source>
        <dbReference type="EMBL" id="TKD12368.1"/>
    </source>
</evidence>
<dbReference type="PANTHER" id="PTHR34631:SF3">
    <property type="entry name" value="ISSOD12 TRANSPOSASE TNPA_ISSOD12"/>
    <property type="match status" value="1"/>
</dbReference>
<dbReference type="EMBL" id="SSMQ01000003">
    <property type="protein sequence ID" value="TKD12368.1"/>
    <property type="molecule type" value="Genomic_DNA"/>
</dbReference>
<dbReference type="OrthoDB" id="3078172at2"/>
<evidence type="ECO:0000256" key="1">
    <source>
        <dbReference type="PROSITE-ProRule" id="PRU00325"/>
    </source>
</evidence>
<dbReference type="Pfam" id="PF01609">
    <property type="entry name" value="DDE_Tnp_1"/>
    <property type="match status" value="1"/>
</dbReference>
<dbReference type="InterPro" id="IPR007527">
    <property type="entry name" value="Znf_SWIM"/>
</dbReference>
<dbReference type="PROSITE" id="PS50966">
    <property type="entry name" value="ZF_SWIM"/>
    <property type="match status" value="1"/>
</dbReference>
<dbReference type="GO" id="GO:0003677">
    <property type="term" value="F:DNA binding"/>
    <property type="evidence" value="ECO:0007669"/>
    <property type="project" value="InterPro"/>
</dbReference>
<proteinExistence type="predicted"/>
<reference evidence="3 4" key="1">
    <citation type="submission" date="2019-04" db="EMBL/GenBank/DDBJ databases">
        <authorList>
            <person name="Li Y."/>
            <person name="Wang J."/>
        </authorList>
    </citation>
    <scope>NUCLEOTIDE SEQUENCE [LARGE SCALE GENOMIC DNA]</scope>
    <source>
        <strain evidence="3 4">DSM 14668</strain>
    </source>
</reference>
<dbReference type="GO" id="GO:0008270">
    <property type="term" value="F:zinc ion binding"/>
    <property type="evidence" value="ECO:0007669"/>
    <property type="project" value="UniProtKB-KW"/>
</dbReference>
<evidence type="ECO:0000259" key="2">
    <source>
        <dbReference type="PROSITE" id="PS50966"/>
    </source>
</evidence>
<dbReference type="InterPro" id="IPR002559">
    <property type="entry name" value="Transposase_11"/>
</dbReference>
<organism evidence="3 4">
    <name type="scientific">Polyangium fumosum</name>
    <dbReference type="NCBI Taxonomy" id="889272"/>
    <lineage>
        <taxon>Bacteria</taxon>
        <taxon>Pseudomonadati</taxon>
        <taxon>Myxococcota</taxon>
        <taxon>Polyangia</taxon>
        <taxon>Polyangiales</taxon>
        <taxon>Polyangiaceae</taxon>
        <taxon>Polyangium</taxon>
    </lineage>
</organism>
<keyword evidence="1" id="KW-0479">Metal-binding</keyword>
<dbReference type="GO" id="GO:0006313">
    <property type="term" value="P:DNA transposition"/>
    <property type="evidence" value="ECO:0007669"/>
    <property type="project" value="InterPro"/>
</dbReference>
<dbReference type="InterPro" id="IPR053172">
    <property type="entry name" value="Tn903_transposase"/>
</dbReference>
<keyword evidence="1" id="KW-0863">Zinc-finger</keyword>
<sequence length="409" mass="45920">MDATQIEPRRIRGAMLAKSKQIRELKPGLFLVPSQSHGGSYVVDAQARTCTCPDYATTGQPCKHVWAVEIRMGRVEVPEGTTLVTQTKKPTYQQNWTAYNAAQTTEKERFEILLRDLVKGVVQPAPKKTGRPALQLADVVYAAVTKVYSTVSGRRASTDIRECEQKGLLTRAPHYNSVFRYMEDANLTPILRGLVEQSAMPLQAVETDFAIDGTGFSTCNYVRWFDERGMEKKTQAWVKAHAMIGVKTHVVTAAEVTHGNQHDSPLLPMLTERTAKNFTMREVSADKGYLSFSNYEAVEKVGATPYIAFKENSIAGDGPAIWKKLFHLYSFQRDEFLAHYHKRSNSETVFSAVKRKFGPSLRSRLETAQFNEVYCKLIAHNIVMVAHSIHELGIAPQFWAQKTTEGRVA</sequence>
<gene>
    <name evidence="3" type="ORF">E8A74_04515</name>
</gene>
<protein>
    <submittedName>
        <fullName evidence="3">Transposase</fullName>
    </submittedName>
</protein>
<comment type="caution">
    <text evidence="3">The sequence shown here is derived from an EMBL/GenBank/DDBJ whole genome shotgun (WGS) entry which is preliminary data.</text>
</comment>
<keyword evidence="4" id="KW-1185">Reference proteome</keyword>
<dbReference type="AlphaFoldDB" id="A0A4U1JI99"/>
<name>A0A4U1JI99_9BACT</name>
<keyword evidence="1" id="KW-0862">Zinc</keyword>
<accession>A0A4U1JI99</accession>
<dbReference type="GO" id="GO:0004803">
    <property type="term" value="F:transposase activity"/>
    <property type="evidence" value="ECO:0007669"/>
    <property type="project" value="InterPro"/>
</dbReference>